<dbReference type="EMBL" id="BARV01006004">
    <property type="protein sequence ID" value="GAI06526.1"/>
    <property type="molecule type" value="Genomic_DNA"/>
</dbReference>
<keyword evidence="1" id="KW-1133">Transmembrane helix</keyword>
<keyword evidence="1" id="KW-0472">Membrane</keyword>
<evidence type="ECO:0000313" key="2">
    <source>
        <dbReference type="EMBL" id="GAI06526.1"/>
    </source>
</evidence>
<proteinExistence type="predicted"/>
<reference evidence="2" key="1">
    <citation type="journal article" date="2014" name="Front. Microbiol.">
        <title>High frequency of phylogenetically diverse reductive dehalogenase-homologous genes in deep subseafloor sedimentary metagenomes.</title>
        <authorList>
            <person name="Kawai M."/>
            <person name="Futagami T."/>
            <person name="Toyoda A."/>
            <person name="Takaki Y."/>
            <person name="Nishi S."/>
            <person name="Hori S."/>
            <person name="Arai W."/>
            <person name="Tsubouchi T."/>
            <person name="Morono Y."/>
            <person name="Uchiyama I."/>
            <person name="Ito T."/>
            <person name="Fujiyama A."/>
            <person name="Inagaki F."/>
            <person name="Takami H."/>
        </authorList>
    </citation>
    <scope>NUCLEOTIDE SEQUENCE</scope>
    <source>
        <strain evidence="2">Expedition CK06-06</strain>
    </source>
</reference>
<protein>
    <submittedName>
        <fullName evidence="2">Uncharacterized protein</fullName>
    </submittedName>
</protein>
<comment type="caution">
    <text evidence="2">The sequence shown here is derived from an EMBL/GenBank/DDBJ whole genome shotgun (WGS) entry which is preliminary data.</text>
</comment>
<dbReference type="AlphaFoldDB" id="X1LL30"/>
<sequence>MKNRCNLISFELTAIDLILVIAVIVLLILYLTKFSVKTLEPKYFRQPRAKDAKQERSALRSQSDYTECPRGFGNIKKLGEDNSVSERCLGCYKIMECYSENE</sequence>
<organism evidence="2">
    <name type="scientific">marine sediment metagenome</name>
    <dbReference type="NCBI Taxonomy" id="412755"/>
    <lineage>
        <taxon>unclassified sequences</taxon>
        <taxon>metagenomes</taxon>
        <taxon>ecological metagenomes</taxon>
    </lineage>
</organism>
<name>X1LL30_9ZZZZ</name>
<keyword evidence="1" id="KW-0812">Transmembrane</keyword>
<accession>X1LL30</accession>
<feature type="transmembrane region" description="Helical" evidence="1">
    <location>
        <begin position="12"/>
        <end position="32"/>
    </location>
</feature>
<evidence type="ECO:0000256" key="1">
    <source>
        <dbReference type="SAM" id="Phobius"/>
    </source>
</evidence>
<gene>
    <name evidence="2" type="ORF">S06H3_12253</name>
</gene>